<dbReference type="AlphaFoldDB" id="A0A1V0UQX8"/>
<organism evidence="1 2">
    <name type="scientific">Paenibacillus larvae subsp. pulvifaciens</name>
    <dbReference type="NCBI Taxonomy" id="1477"/>
    <lineage>
        <taxon>Bacteria</taxon>
        <taxon>Bacillati</taxon>
        <taxon>Bacillota</taxon>
        <taxon>Bacilli</taxon>
        <taxon>Bacillales</taxon>
        <taxon>Paenibacillaceae</taxon>
        <taxon>Paenibacillus</taxon>
    </lineage>
</organism>
<proteinExistence type="predicted"/>
<evidence type="ECO:0000313" key="1">
    <source>
        <dbReference type="EMBL" id="ARF67695.1"/>
    </source>
</evidence>
<dbReference type="Proteomes" id="UP000192727">
    <property type="component" value="Chromosome"/>
</dbReference>
<protein>
    <submittedName>
        <fullName evidence="1">Dehydrogenase</fullName>
    </submittedName>
</protein>
<dbReference type="EMBL" id="CP020557">
    <property type="protein sequence ID" value="ARF67695.1"/>
    <property type="molecule type" value="Genomic_DNA"/>
</dbReference>
<name>A0A1V0UQX8_9BACL</name>
<accession>A0A1V0UQX8</accession>
<sequence length="103" mass="12573">MQKPREKHNQPFPTHRTIRRACSRELYRTVKRLKKRIPKAKMKEAENFYIKKVLLHLPFIVENEQNRKELVDWWDEHVSSFIAELWEVDRHDLSRAFRDAFGG</sequence>
<dbReference type="RefSeq" id="WP_083039424.1">
    <property type="nucleotide sequence ID" value="NZ_CP020557.1"/>
</dbReference>
<reference evidence="1 2" key="1">
    <citation type="submission" date="2017-03" db="EMBL/GenBank/DDBJ databases">
        <title>Paenibacillus larvae genome sequencing.</title>
        <authorList>
            <person name="Dingman D.W."/>
        </authorList>
    </citation>
    <scope>NUCLEOTIDE SEQUENCE [LARGE SCALE GENOMIC DNA]</scope>
    <source>
        <strain evidence="1 2">SAG 10367</strain>
    </source>
</reference>
<gene>
    <name evidence="1" type="ORF">B7C51_07450</name>
</gene>
<evidence type="ECO:0000313" key="2">
    <source>
        <dbReference type="Proteomes" id="UP000192727"/>
    </source>
</evidence>